<dbReference type="SMART" id="SM00320">
    <property type="entry name" value="WD40"/>
    <property type="match status" value="7"/>
</dbReference>
<evidence type="ECO:0000256" key="2">
    <source>
        <dbReference type="ARBA" id="ARBA00022737"/>
    </source>
</evidence>
<evidence type="ECO:0000256" key="3">
    <source>
        <dbReference type="PROSITE-ProRule" id="PRU00221"/>
    </source>
</evidence>
<keyword evidence="1 3" id="KW-0853">WD repeat</keyword>
<dbReference type="InterPro" id="IPR011047">
    <property type="entry name" value="Quinoprotein_ADH-like_sf"/>
</dbReference>
<proteinExistence type="predicted"/>
<dbReference type="SUPFAM" id="SSF50998">
    <property type="entry name" value="Quinoprotein alcohol dehydrogenase-like"/>
    <property type="match status" value="1"/>
</dbReference>
<dbReference type="Proteomes" id="UP000527355">
    <property type="component" value="Unassembled WGS sequence"/>
</dbReference>
<dbReference type="InterPro" id="IPR051179">
    <property type="entry name" value="WD_repeat_multifunction"/>
</dbReference>
<keyword evidence="6" id="KW-1185">Reference proteome</keyword>
<dbReference type="VEuPathDB" id="HostDB:LOC118661950"/>
<dbReference type="Gene3D" id="2.130.10.10">
    <property type="entry name" value="YVTN repeat-like/Quinoprotein amine dehydrogenase"/>
    <property type="match status" value="1"/>
</dbReference>
<evidence type="ECO:0000256" key="4">
    <source>
        <dbReference type="SAM" id="MobiDB-lite"/>
    </source>
</evidence>
<dbReference type="PROSITE" id="PS50082">
    <property type="entry name" value="WD_REPEATS_2"/>
    <property type="match status" value="4"/>
</dbReference>
<feature type="compositionally biased region" description="Acidic residues" evidence="4">
    <location>
        <begin position="39"/>
        <end position="63"/>
    </location>
</feature>
<name>A0A7J7WFF8_MYOMY</name>
<feature type="repeat" description="WD" evidence="3">
    <location>
        <begin position="131"/>
        <end position="172"/>
    </location>
</feature>
<dbReference type="InterPro" id="IPR001680">
    <property type="entry name" value="WD40_rpt"/>
</dbReference>
<feature type="repeat" description="WD" evidence="3">
    <location>
        <begin position="318"/>
        <end position="359"/>
    </location>
</feature>
<dbReference type="PANTHER" id="PTHR19857">
    <property type="entry name" value="MITOCHONDRIAL DIVISION PROTEIN 1-RELATED"/>
    <property type="match status" value="1"/>
</dbReference>
<dbReference type="Pfam" id="PF00400">
    <property type="entry name" value="WD40"/>
    <property type="match status" value="5"/>
</dbReference>
<dbReference type="InterPro" id="IPR019775">
    <property type="entry name" value="WD40_repeat_CS"/>
</dbReference>
<keyword evidence="2" id="KW-0677">Repeat</keyword>
<dbReference type="GO" id="GO:0005829">
    <property type="term" value="C:cytosol"/>
    <property type="evidence" value="ECO:0007669"/>
    <property type="project" value="TreeGrafter"/>
</dbReference>
<dbReference type="AlphaFoldDB" id="A0A7J7WFF8"/>
<comment type="caution">
    <text evidence="5">The sequence shown here is derived from an EMBL/GenBank/DDBJ whole genome shotgun (WGS) entry which is preliminary data.</text>
</comment>
<dbReference type="PROSITE" id="PS00678">
    <property type="entry name" value="WD_REPEATS_1"/>
    <property type="match status" value="1"/>
</dbReference>
<organism evidence="5 6">
    <name type="scientific">Myotis myotis</name>
    <name type="common">Greater mouse-eared bat</name>
    <name type="synonym">Vespertilio myotis</name>
    <dbReference type="NCBI Taxonomy" id="51298"/>
    <lineage>
        <taxon>Eukaryota</taxon>
        <taxon>Metazoa</taxon>
        <taxon>Chordata</taxon>
        <taxon>Craniata</taxon>
        <taxon>Vertebrata</taxon>
        <taxon>Euteleostomi</taxon>
        <taxon>Mammalia</taxon>
        <taxon>Eutheria</taxon>
        <taxon>Laurasiatheria</taxon>
        <taxon>Chiroptera</taxon>
        <taxon>Yangochiroptera</taxon>
        <taxon>Vespertilionidae</taxon>
        <taxon>Myotis</taxon>
    </lineage>
</organism>
<evidence type="ECO:0000313" key="5">
    <source>
        <dbReference type="EMBL" id="KAF6336041.1"/>
    </source>
</evidence>
<feature type="repeat" description="WD" evidence="3">
    <location>
        <begin position="88"/>
        <end position="130"/>
    </location>
</feature>
<dbReference type="PROSITE" id="PS50294">
    <property type="entry name" value="WD_REPEATS_REGION"/>
    <property type="match status" value="2"/>
</dbReference>
<accession>A0A7J7WFF8</accession>
<feature type="region of interest" description="Disordered" evidence="4">
    <location>
        <begin position="1"/>
        <end position="65"/>
    </location>
</feature>
<feature type="repeat" description="WD" evidence="3">
    <location>
        <begin position="360"/>
        <end position="398"/>
    </location>
</feature>
<reference evidence="5 6" key="1">
    <citation type="journal article" date="2020" name="Nature">
        <title>Six reference-quality genomes reveal evolution of bat adaptations.</title>
        <authorList>
            <person name="Jebb D."/>
            <person name="Huang Z."/>
            <person name="Pippel M."/>
            <person name="Hughes G.M."/>
            <person name="Lavrichenko K."/>
            <person name="Devanna P."/>
            <person name="Winkler S."/>
            <person name="Jermiin L.S."/>
            <person name="Skirmuntt E.C."/>
            <person name="Katzourakis A."/>
            <person name="Burkitt-Gray L."/>
            <person name="Ray D.A."/>
            <person name="Sullivan K.A.M."/>
            <person name="Roscito J.G."/>
            <person name="Kirilenko B.M."/>
            <person name="Davalos L.M."/>
            <person name="Corthals A.P."/>
            <person name="Power M.L."/>
            <person name="Jones G."/>
            <person name="Ransome R.D."/>
            <person name="Dechmann D.K.N."/>
            <person name="Locatelli A.G."/>
            <person name="Puechmaille S.J."/>
            <person name="Fedrigo O."/>
            <person name="Jarvis E.D."/>
            <person name="Hiller M."/>
            <person name="Vernes S.C."/>
            <person name="Myers E.W."/>
            <person name="Teeling E.C."/>
        </authorList>
    </citation>
    <scope>NUCLEOTIDE SEQUENCE [LARGE SCALE GENOMIC DNA]</scope>
    <source>
        <strain evidence="5">MMyoMyo1</strain>
        <tissue evidence="5">Flight muscle</tissue>
    </source>
</reference>
<dbReference type="InterPro" id="IPR015943">
    <property type="entry name" value="WD40/YVTN_repeat-like_dom_sf"/>
</dbReference>
<dbReference type="CDD" id="cd00200">
    <property type="entry name" value="WD40"/>
    <property type="match status" value="1"/>
</dbReference>
<dbReference type="FunFam" id="2.130.10.10:FF:003571">
    <property type="entry name" value="Angio-associated, migratory cell protein"/>
    <property type="match status" value="1"/>
</dbReference>
<protein>
    <submittedName>
        <fullName evidence="5">Angio associated migratory cell protein</fullName>
    </submittedName>
</protein>
<evidence type="ECO:0000256" key="1">
    <source>
        <dbReference type="ARBA" id="ARBA00022574"/>
    </source>
</evidence>
<sequence>MESESESGAAADTPPLETLSFHGDEEIIEVVELDPGPPDPDDLAQEMEDVDFEEEEEEEEGNEEGWVLEPQEGVVGSMEGPDDSEVTFALHSASVFCVSLDPKTNTLAVTGGEDDKAFVWRLSDGELLFECAGHKDSVTCAGFSHDSTLVATGDMSGLLKVWQVDTKEEVWSFEAGDLEWMEWHPRAPILLAGTADGNTWMWKVPSGDCKTFQGPNCPATCGRVLPDACVATNQDGSLILTGSVDCQAKLVSATTGKVVGVFRPESVASQPNLGEGEESESNSVESLGFCSVMPLAAVGYLDGTLAIYDLSTQTLRHQCQHQSGIVQLLWEAGTAVVYTCSLDGIVRLWDARTGRLLTDYRGHTAEILDFALSKDASLVVTTSGDHKAKVFCVQRPDR</sequence>
<dbReference type="EMBL" id="JABWUV010000008">
    <property type="protein sequence ID" value="KAF6336041.1"/>
    <property type="molecule type" value="Genomic_DNA"/>
</dbReference>
<gene>
    <name evidence="5" type="ORF">mMyoMyo1_000015</name>
</gene>
<dbReference type="PANTHER" id="PTHR19857:SF8">
    <property type="entry name" value="ANGIO-ASSOCIATED MIGRATORY CELL PROTEIN"/>
    <property type="match status" value="1"/>
</dbReference>
<evidence type="ECO:0000313" key="6">
    <source>
        <dbReference type="Proteomes" id="UP000527355"/>
    </source>
</evidence>